<dbReference type="EMBL" id="JARWAO010000008">
    <property type="protein sequence ID" value="MDR5897110.1"/>
    <property type="molecule type" value="Genomic_DNA"/>
</dbReference>
<feature type="compositionally biased region" description="Polar residues" evidence="5">
    <location>
        <begin position="148"/>
        <end position="157"/>
    </location>
</feature>
<feature type="domain" description="Outer membrane protein assembly factor BamE" evidence="7">
    <location>
        <begin position="44"/>
        <end position="111"/>
    </location>
</feature>
<dbReference type="HAMAP" id="MF_00925">
    <property type="entry name" value="OM_assembly_BamE"/>
    <property type="match status" value="1"/>
</dbReference>
<evidence type="ECO:0000256" key="3">
    <source>
        <dbReference type="ARBA" id="ARBA00023237"/>
    </source>
</evidence>
<keyword evidence="4" id="KW-0449">Lipoprotein</keyword>
<comment type="caution">
    <text evidence="8">The sequence shown here is derived from an EMBL/GenBank/DDBJ whole genome shotgun (WGS) entry which is preliminary data.</text>
</comment>
<dbReference type="Gene3D" id="3.30.1450.10">
    <property type="match status" value="1"/>
</dbReference>
<dbReference type="PANTHER" id="PTHR37482:SF1">
    <property type="entry name" value="OUTER MEMBRANE PROTEIN ASSEMBLY FACTOR BAME"/>
    <property type="match status" value="1"/>
</dbReference>
<keyword evidence="1 4" id="KW-0732">Signal</keyword>
<evidence type="ECO:0000259" key="7">
    <source>
        <dbReference type="Pfam" id="PF04355"/>
    </source>
</evidence>
<sequence length="157" mass="17329">MKANDKESQTQMQKSIRLVTFCCILGLLGGCSWFGVYKRDIPQGNLITQDMVQQIHTGMSKSQVVYVMGTPLLEDPMGKDQWDYVYRVKKADGTSTRKRVTLDFQGDTVQRVRTSGDLDASPNVNNQPPASESAADPESTVLDPIPGTGTQPYPNDD</sequence>
<evidence type="ECO:0000256" key="6">
    <source>
        <dbReference type="SAM" id="Phobius"/>
    </source>
</evidence>
<comment type="function">
    <text evidence="4">Part of the outer membrane protein assembly complex, which is involved in assembly and insertion of beta-barrel proteins into the outer membrane.</text>
</comment>
<keyword evidence="9" id="KW-1185">Reference proteome</keyword>
<dbReference type="RefSeq" id="WP_251595064.1">
    <property type="nucleotide sequence ID" value="NZ_JAMLJI010000004.1"/>
</dbReference>
<keyword evidence="4" id="KW-0564">Palmitate</keyword>
<feature type="region of interest" description="Disordered" evidence="5">
    <location>
        <begin position="111"/>
        <end position="157"/>
    </location>
</feature>
<dbReference type="InterPro" id="IPR007450">
    <property type="entry name" value="BamE_dom"/>
</dbReference>
<name>A0ABU1GYH9_9GAMM</name>
<dbReference type="PANTHER" id="PTHR37482">
    <property type="entry name" value="OUTER MEMBRANE PROTEIN ASSEMBLY FACTOR BAME"/>
    <property type="match status" value="1"/>
</dbReference>
<dbReference type="Pfam" id="PF04355">
    <property type="entry name" value="BamE"/>
    <property type="match status" value="1"/>
</dbReference>
<protein>
    <recommendedName>
        <fullName evidence="4">Outer membrane protein assembly factor BamE</fullName>
    </recommendedName>
</protein>
<dbReference type="InterPro" id="IPR037873">
    <property type="entry name" value="BamE-like"/>
</dbReference>
<comment type="subcellular location">
    <subcellularLocation>
        <location evidence="4">Cell outer membrane</location>
        <topology evidence="4">Lipid-anchor</topology>
    </subcellularLocation>
</comment>
<evidence type="ECO:0000256" key="1">
    <source>
        <dbReference type="ARBA" id="ARBA00022729"/>
    </source>
</evidence>
<comment type="similarity">
    <text evidence="4">Belongs to the BamE family.</text>
</comment>
<dbReference type="InterPro" id="IPR026592">
    <property type="entry name" value="BamE"/>
</dbReference>
<keyword evidence="6" id="KW-1133">Transmembrane helix</keyword>
<gene>
    <name evidence="4" type="primary">bamE</name>
    <name evidence="8" type="ORF">QC825_13630</name>
</gene>
<keyword evidence="2 4" id="KW-0472">Membrane</keyword>
<evidence type="ECO:0000313" key="8">
    <source>
        <dbReference type="EMBL" id="MDR5897110.1"/>
    </source>
</evidence>
<comment type="subunit">
    <text evidence="4">Part of the Bam complex.</text>
</comment>
<evidence type="ECO:0000313" key="9">
    <source>
        <dbReference type="Proteomes" id="UP001269375"/>
    </source>
</evidence>
<dbReference type="PROSITE" id="PS51257">
    <property type="entry name" value="PROKAR_LIPOPROTEIN"/>
    <property type="match status" value="1"/>
</dbReference>
<keyword evidence="6" id="KW-0812">Transmembrane</keyword>
<accession>A0ABU1GYH9</accession>
<evidence type="ECO:0000256" key="4">
    <source>
        <dbReference type="HAMAP-Rule" id="MF_00925"/>
    </source>
</evidence>
<feature type="transmembrane region" description="Helical" evidence="6">
    <location>
        <begin position="16"/>
        <end position="36"/>
    </location>
</feature>
<evidence type="ECO:0000256" key="5">
    <source>
        <dbReference type="SAM" id="MobiDB-lite"/>
    </source>
</evidence>
<organism evidence="8 9">
    <name type="scientific">Larsenimonas suaedae</name>
    <dbReference type="NCBI Taxonomy" id="1851019"/>
    <lineage>
        <taxon>Bacteria</taxon>
        <taxon>Pseudomonadati</taxon>
        <taxon>Pseudomonadota</taxon>
        <taxon>Gammaproteobacteria</taxon>
        <taxon>Oceanospirillales</taxon>
        <taxon>Halomonadaceae</taxon>
        <taxon>Larsenimonas</taxon>
    </lineage>
</organism>
<keyword evidence="3 4" id="KW-0998">Cell outer membrane</keyword>
<proteinExistence type="inferred from homology"/>
<dbReference type="Proteomes" id="UP001269375">
    <property type="component" value="Unassembled WGS sequence"/>
</dbReference>
<evidence type="ECO:0000256" key="2">
    <source>
        <dbReference type="ARBA" id="ARBA00023136"/>
    </source>
</evidence>
<reference evidence="8 9" key="1">
    <citation type="submission" date="2023-04" db="EMBL/GenBank/DDBJ databases">
        <title>A long-awaited taxogenomic arrangement of the family Halomonadaceae.</title>
        <authorList>
            <person name="De La Haba R."/>
            <person name="Chuvochina M."/>
            <person name="Wittouck S."/>
            <person name="Arahal D.R."/>
            <person name="Sanchez-Porro C."/>
            <person name="Hugenholtz P."/>
            <person name="Ventosa A."/>
        </authorList>
    </citation>
    <scope>NUCLEOTIDE SEQUENCE [LARGE SCALE GENOMIC DNA]</scope>
    <source>
        <strain evidence="8 9">DSM 22428</strain>
    </source>
</reference>